<name>A0A2N9AQ70_METEX</name>
<evidence type="ECO:0000313" key="1">
    <source>
        <dbReference type="EMBL" id="SOR29449.1"/>
    </source>
</evidence>
<sequence length="64" mass="6807">MSLPVTAVPRGSFPVPFSSRFARVVDCAVSPLLVVRGAVWFSVPLPRAGARGLWRGSTDLVLSP</sequence>
<gene>
    <name evidence="1" type="ORF">TK0001_2847</name>
</gene>
<dbReference type="EMBL" id="LT962688">
    <property type="protein sequence ID" value="SOR29449.1"/>
    <property type="molecule type" value="Genomic_DNA"/>
</dbReference>
<reference evidence="2" key="1">
    <citation type="submission" date="2017-10" db="EMBL/GenBank/DDBJ databases">
        <authorList>
            <person name="Regsiter A."/>
            <person name="William W."/>
        </authorList>
    </citation>
    <scope>NUCLEOTIDE SEQUENCE [LARGE SCALE GENOMIC DNA]</scope>
</reference>
<protein>
    <submittedName>
        <fullName evidence="1">Uncharacterized protein</fullName>
    </submittedName>
</protein>
<dbReference type="Proteomes" id="UP000233769">
    <property type="component" value="Chromosome tk0001"/>
</dbReference>
<accession>A0A2N9AQ70</accession>
<evidence type="ECO:0000313" key="2">
    <source>
        <dbReference type="Proteomes" id="UP000233769"/>
    </source>
</evidence>
<organism evidence="1 2">
    <name type="scientific">Methylorubrum extorquens</name>
    <name type="common">Methylobacterium dichloromethanicum</name>
    <name type="synonym">Methylobacterium extorquens</name>
    <dbReference type="NCBI Taxonomy" id="408"/>
    <lineage>
        <taxon>Bacteria</taxon>
        <taxon>Pseudomonadati</taxon>
        <taxon>Pseudomonadota</taxon>
        <taxon>Alphaproteobacteria</taxon>
        <taxon>Hyphomicrobiales</taxon>
        <taxon>Methylobacteriaceae</taxon>
        <taxon>Methylorubrum</taxon>
    </lineage>
</organism>
<proteinExistence type="predicted"/>
<dbReference type="AlphaFoldDB" id="A0A2N9AQ70"/>